<gene>
    <name evidence="3" type="ORF">BU26DRAFT_541291</name>
</gene>
<keyword evidence="4" id="KW-1185">Reference proteome</keyword>
<accession>A0A6A6IAD5</accession>
<dbReference type="EMBL" id="ML987197">
    <property type="protein sequence ID" value="KAF2247187.1"/>
    <property type="molecule type" value="Genomic_DNA"/>
</dbReference>
<sequence>MPASPSLRRGQPTTSSSGIFAGAFLGFTLARFIYLNQRIFCPPDGPSNGNSAAPGECYYYTTFLWYKAGILLHLGGFLPASLLAVLQFTPAIRHKALIIHRVCGYTALLLWLVGTVGAFMIARRAFGGGLETHGWVGVVGGGGTMCFVLAYVNTKRLQIELHRAWMLRGWFYAGSIITARIIMIVAAKVISSSGEYYTVWSCAKIAYTLRDDDTLLGIYPVCAAYLNGTNAGQEVVVRADFGGGIPTELGAALNVSFGMALWLALALHAVGVEIYLHLTPSEAERLRDVSYQRQLEAGMRSPGSAGLTADRLGDAEPWIPQSRKDSEASDAALGGGGSGDAVPKDGQRNA</sequence>
<feature type="transmembrane region" description="Helical" evidence="2">
    <location>
        <begin position="98"/>
        <end position="122"/>
    </location>
</feature>
<feature type="transmembrane region" description="Helical" evidence="2">
    <location>
        <begin position="134"/>
        <end position="153"/>
    </location>
</feature>
<evidence type="ECO:0000313" key="3">
    <source>
        <dbReference type="EMBL" id="KAF2247187.1"/>
    </source>
</evidence>
<feature type="transmembrane region" description="Helical" evidence="2">
    <location>
        <begin position="12"/>
        <end position="34"/>
    </location>
</feature>
<keyword evidence="2" id="KW-0472">Membrane</keyword>
<feature type="region of interest" description="Disordered" evidence="1">
    <location>
        <begin position="300"/>
        <end position="350"/>
    </location>
</feature>
<dbReference type="Pfam" id="PF10067">
    <property type="entry name" value="DUF2306"/>
    <property type="match status" value="1"/>
</dbReference>
<keyword evidence="2" id="KW-0812">Transmembrane</keyword>
<proteinExistence type="predicted"/>
<dbReference type="OrthoDB" id="193478at2759"/>
<evidence type="ECO:0000256" key="2">
    <source>
        <dbReference type="SAM" id="Phobius"/>
    </source>
</evidence>
<dbReference type="InterPro" id="IPR018750">
    <property type="entry name" value="DUF2306_membrane"/>
</dbReference>
<dbReference type="GeneID" id="54584920"/>
<protein>
    <submittedName>
        <fullName evidence="3">Uncharacterized protein</fullName>
    </submittedName>
</protein>
<feature type="transmembrane region" description="Helical" evidence="2">
    <location>
        <begin position="64"/>
        <end position="86"/>
    </location>
</feature>
<dbReference type="RefSeq" id="XP_033682191.1">
    <property type="nucleotide sequence ID" value="XM_033831590.1"/>
</dbReference>
<evidence type="ECO:0000313" key="4">
    <source>
        <dbReference type="Proteomes" id="UP000800094"/>
    </source>
</evidence>
<name>A0A6A6IAD5_9PLEO</name>
<dbReference type="AlphaFoldDB" id="A0A6A6IAD5"/>
<evidence type="ECO:0000256" key="1">
    <source>
        <dbReference type="SAM" id="MobiDB-lite"/>
    </source>
</evidence>
<dbReference type="Proteomes" id="UP000800094">
    <property type="component" value="Unassembled WGS sequence"/>
</dbReference>
<keyword evidence="2" id="KW-1133">Transmembrane helix</keyword>
<reference evidence="3" key="1">
    <citation type="journal article" date="2020" name="Stud. Mycol.">
        <title>101 Dothideomycetes genomes: a test case for predicting lifestyles and emergence of pathogens.</title>
        <authorList>
            <person name="Haridas S."/>
            <person name="Albert R."/>
            <person name="Binder M."/>
            <person name="Bloem J."/>
            <person name="Labutti K."/>
            <person name="Salamov A."/>
            <person name="Andreopoulos B."/>
            <person name="Baker S."/>
            <person name="Barry K."/>
            <person name="Bills G."/>
            <person name="Bluhm B."/>
            <person name="Cannon C."/>
            <person name="Castanera R."/>
            <person name="Culley D."/>
            <person name="Daum C."/>
            <person name="Ezra D."/>
            <person name="Gonzalez J."/>
            <person name="Henrissat B."/>
            <person name="Kuo A."/>
            <person name="Liang C."/>
            <person name="Lipzen A."/>
            <person name="Lutzoni F."/>
            <person name="Magnuson J."/>
            <person name="Mondo S."/>
            <person name="Nolan M."/>
            <person name="Ohm R."/>
            <person name="Pangilinan J."/>
            <person name="Park H.-J."/>
            <person name="Ramirez L."/>
            <person name="Alfaro M."/>
            <person name="Sun H."/>
            <person name="Tritt A."/>
            <person name="Yoshinaga Y."/>
            <person name="Zwiers L.-H."/>
            <person name="Turgeon B."/>
            <person name="Goodwin S."/>
            <person name="Spatafora J."/>
            <person name="Crous P."/>
            <person name="Grigoriev I."/>
        </authorList>
    </citation>
    <scope>NUCLEOTIDE SEQUENCE</scope>
    <source>
        <strain evidence="3">CBS 122368</strain>
    </source>
</reference>
<organism evidence="3 4">
    <name type="scientific">Trematosphaeria pertusa</name>
    <dbReference type="NCBI Taxonomy" id="390896"/>
    <lineage>
        <taxon>Eukaryota</taxon>
        <taxon>Fungi</taxon>
        <taxon>Dikarya</taxon>
        <taxon>Ascomycota</taxon>
        <taxon>Pezizomycotina</taxon>
        <taxon>Dothideomycetes</taxon>
        <taxon>Pleosporomycetidae</taxon>
        <taxon>Pleosporales</taxon>
        <taxon>Massarineae</taxon>
        <taxon>Trematosphaeriaceae</taxon>
        <taxon>Trematosphaeria</taxon>
    </lineage>
</organism>
<feature type="transmembrane region" description="Helical" evidence="2">
    <location>
        <begin position="259"/>
        <end position="278"/>
    </location>
</feature>
<feature type="transmembrane region" description="Helical" evidence="2">
    <location>
        <begin position="165"/>
        <end position="190"/>
    </location>
</feature>